<dbReference type="CDD" id="cd09272">
    <property type="entry name" value="RNase_HI_RT_Ty1"/>
    <property type="match status" value="1"/>
</dbReference>
<dbReference type="OrthoDB" id="430476at2759"/>
<evidence type="ECO:0000313" key="2">
    <source>
        <dbReference type="RefSeq" id="XP_019053481.1"/>
    </source>
</evidence>
<name>A0A1U8Q605_NELNU</name>
<dbReference type="SUPFAM" id="SSF56672">
    <property type="entry name" value="DNA/RNA polymerases"/>
    <property type="match status" value="1"/>
</dbReference>
<protein>
    <submittedName>
        <fullName evidence="2">Uncharacterized protein LOC109114767</fullName>
    </submittedName>
</protein>
<reference evidence="2" key="1">
    <citation type="submission" date="2025-08" db="UniProtKB">
        <authorList>
            <consortium name="RefSeq"/>
        </authorList>
    </citation>
    <scope>IDENTIFICATION</scope>
</reference>
<dbReference type="GeneID" id="109114767"/>
<dbReference type="KEGG" id="nnu:109114767"/>
<accession>A0A1U8Q605</accession>
<dbReference type="PANTHER" id="PTHR11439:SF455">
    <property type="entry name" value="RLK (RECEPTOR-LIKE PROTEIN KINASE) 8, PUTATIVE-RELATED"/>
    <property type="match status" value="1"/>
</dbReference>
<gene>
    <name evidence="2" type="primary">LOC109114767</name>
</gene>
<dbReference type="AlphaFoldDB" id="A0A1U8Q605"/>
<dbReference type="InterPro" id="IPR043502">
    <property type="entry name" value="DNA/RNA_pol_sf"/>
</dbReference>
<dbReference type="OMA" id="FAINKAC"/>
<sequence length="210" mass="23831">MATYSRLSRFDGEPLSNPTQYRSIVGALQYVTLTRLDVAFAVNKVCQFLHAPTEEHWGAVKRILRYLKGTINTGLFFSAHMSDNLTAYSNTNWTRCPDDKRSTSRYGIFLGSHLISWSAKKQPTIARLSTRAEFRALAKATTKLLWLNSLLSDLGVKIRSPPMLYCDNIGATYLAAHPIFHARTKHIEVDFNFLQDFIVKKSLVVQFLPT</sequence>
<proteinExistence type="predicted"/>
<dbReference type="InParanoid" id="A0A1U8Q605"/>
<keyword evidence="1" id="KW-1185">Reference proteome</keyword>
<dbReference type="RefSeq" id="XP_019053481.1">
    <property type="nucleotide sequence ID" value="XM_019197936.1"/>
</dbReference>
<dbReference type="PANTHER" id="PTHR11439">
    <property type="entry name" value="GAG-POL-RELATED RETROTRANSPOSON"/>
    <property type="match status" value="1"/>
</dbReference>
<evidence type="ECO:0000313" key="1">
    <source>
        <dbReference type="Proteomes" id="UP000189703"/>
    </source>
</evidence>
<dbReference type="Proteomes" id="UP000189703">
    <property type="component" value="Unplaced"/>
</dbReference>
<organism evidence="1 2">
    <name type="scientific">Nelumbo nucifera</name>
    <name type="common">Sacred lotus</name>
    <dbReference type="NCBI Taxonomy" id="4432"/>
    <lineage>
        <taxon>Eukaryota</taxon>
        <taxon>Viridiplantae</taxon>
        <taxon>Streptophyta</taxon>
        <taxon>Embryophyta</taxon>
        <taxon>Tracheophyta</taxon>
        <taxon>Spermatophyta</taxon>
        <taxon>Magnoliopsida</taxon>
        <taxon>Proteales</taxon>
        <taxon>Nelumbonaceae</taxon>
        <taxon>Nelumbo</taxon>
    </lineage>
</organism>
<dbReference type="STRING" id="4432.A0A1U8Q605"/>